<dbReference type="GO" id="GO:0009691">
    <property type="term" value="P:cytokinin biosynthetic process"/>
    <property type="evidence" value="ECO:0007669"/>
    <property type="project" value="UniProtKB-KW"/>
</dbReference>
<proteinExistence type="inferred from homology"/>
<evidence type="ECO:0000256" key="3">
    <source>
        <dbReference type="ARBA" id="ARBA00022528"/>
    </source>
</evidence>
<dbReference type="HAMAP" id="MF_00185">
    <property type="entry name" value="IPP_trans"/>
    <property type="match status" value="1"/>
</dbReference>
<comment type="subcellular location">
    <subcellularLocation>
        <location evidence="1">Plastid</location>
        <location evidence="1">Chloroplast</location>
    </subcellularLocation>
</comment>
<organism evidence="14 15">
    <name type="scientific">Rosa chinensis</name>
    <name type="common">China rose</name>
    <dbReference type="NCBI Taxonomy" id="74649"/>
    <lineage>
        <taxon>Eukaryota</taxon>
        <taxon>Viridiplantae</taxon>
        <taxon>Streptophyta</taxon>
        <taxon>Embryophyta</taxon>
        <taxon>Tracheophyta</taxon>
        <taxon>Spermatophyta</taxon>
        <taxon>Magnoliopsida</taxon>
        <taxon>eudicotyledons</taxon>
        <taxon>Gunneridae</taxon>
        <taxon>Pentapetalae</taxon>
        <taxon>rosids</taxon>
        <taxon>fabids</taxon>
        <taxon>Rosales</taxon>
        <taxon>Rosaceae</taxon>
        <taxon>Rosoideae</taxon>
        <taxon>Rosoideae incertae sedis</taxon>
        <taxon>Rosa</taxon>
    </lineage>
</organism>
<comment type="caution">
    <text evidence="14">The sequence shown here is derived from an EMBL/GenBank/DDBJ whole genome shotgun (WGS) entry which is preliminary data.</text>
</comment>
<dbReference type="PANTHER" id="PTHR11088:SF74">
    <property type="entry name" value="ADENYLATE ISOPENTENYLTRANSFERASE 5, CHLOROPLASTIC"/>
    <property type="match status" value="1"/>
</dbReference>
<dbReference type="AlphaFoldDB" id="A0A2P6QXK2"/>
<evidence type="ECO:0000313" key="14">
    <source>
        <dbReference type="EMBL" id="PRQ38839.1"/>
    </source>
</evidence>
<dbReference type="Gene3D" id="1.10.287.890">
    <property type="entry name" value="Crystal structure of tRNA isopentenylpyrophosphate transferase (bh2366) domain"/>
    <property type="match status" value="1"/>
</dbReference>
<dbReference type="STRING" id="74649.A0A2P6QXK2"/>
<dbReference type="InterPro" id="IPR039657">
    <property type="entry name" value="Dimethylallyltransferase"/>
</dbReference>
<dbReference type="EC" id="2.5.1.112" evidence="13"/>
<dbReference type="GO" id="GO:0052622">
    <property type="term" value="F:ATP/ADP dimethylallyltransferase activity"/>
    <property type="evidence" value="ECO:0007669"/>
    <property type="project" value="UniProtKB-EC"/>
</dbReference>
<evidence type="ECO:0000256" key="10">
    <source>
        <dbReference type="ARBA" id="ARBA00051744"/>
    </source>
</evidence>
<keyword evidence="9" id="KW-0809">Transit peptide</keyword>
<dbReference type="OMA" id="DFCRHAT"/>
<dbReference type="GO" id="GO:0009824">
    <property type="term" value="F:AMP dimethylallyltransferase activity"/>
    <property type="evidence" value="ECO:0007669"/>
    <property type="project" value="UniProtKB-ARBA"/>
</dbReference>
<evidence type="ECO:0000256" key="12">
    <source>
        <dbReference type="ARBA" id="ARBA00055191"/>
    </source>
</evidence>
<dbReference type="GO" id="GO:0005524">
    <property type="term" value="F:ATP binding"/>
    <property type="evidence" value="ECO:0007669"/>
    <property type="project" value="UniProtKB-KW"/>
</dbReference>
<evidence type="ECO:0000256" key="1">
    <source>
        <dbReference type="ARBA" id="ARBA00004229"/>
    </source>
</evidence>
<dbReference type="InterPro" id="IPR027417">
    <property type="entry name" value="P-loop_NTPase"/>
</dbReference>
<evidence type="ECO:0000256" key="8">
    <source>
        <dbReference type="ARBA" id="ARBA00022840"/>
    </source>
</evidence>
<dbReference type="GO" id="GO:0052381">
    <property type="term" value="F:tRNA dimethylallyltransferase activity"/>
    <property type="evidence" value="ECO:0007669"/>
    <property type="project" value="InterPro"/>
</dbReference>
<dbReference type="PANTHER" id="PTHR11088">
    <property type="entry name" value="TRNA DIMETHYLALLYLTRANSFERASE"/>
    <property type="match status" value="1"/>
</dbReference>
<dbReference type="Gramene" id="PRQ38839">
    <property type="protein sequence ID" value="PRQ38839"/>
    <property type="gene ID" value="RchiOBHm_Chr4g0418401"/>
</dbReference>
<gene>
    <name evidence="14" type="ORF">RchiOBHm_Chr4g0418401</name>
</gene>
<dbReference type="Gene3D" id="3.40.50.300">
    <property type="entry name" value="P-loop containing nucleotide triphosphate hydrolases"/>
    <property type="match status" value="1"/>
</dbReference>
<dbReference type="GO" id="GO:0005739">
    <property type="term" value="C:mitochondrion"/>
    <property type="evidence" value="ECO:0007669"/>
    <property type="project" value="TreeGrafter"/>
</dbReference>
<keyword evidence="6" id="KW-0203">Cytokinin biosynthesis</keyword>
<dbReference type="GO" id="GO:0009507">
    <property type="term" value="C:chloroplast"/>
    <property type="evidence" value="ECO:0007669"/>
    <property type="project" value="UniProtKB-SubCell"/>
</dbReference>
<evidence type="ECO:0000256" key="11">
    <source>
        <dbReference type="ARBA" id="ARBA00052386"/>
    </source>
</evidence>
<sequence>MQTLFSIAACQQVVHIQPMVRFQNPPAGLSIDRFFSRNKDKVVIVMGATGTGKSRLAIDLALKYSAEIINSDKMQVYKGLDTLTNKVTEEECKGVPHHLLGTVDPESNFTVNDFKHHASLAIESILERDRLPIIAGGSNSYIEALVDEHPEFRRRYECCFLWVDVTPRVLNSFVSERVDRMVEVGGLVDEVRRMFDPTADEEDYSTGIKKAIGVPEMHHYLRGEACGNDEETQEALLMEAISNIKKNTRTLAHRQLQKIHRLRSKWNWSMHRLDATEAFLNRRRGREGDRVWEKQVARPATVIVSKFLVDPMSTILPHDTTFWLLQHGRL</sequence>
<dbReference type="InterPro" id="IPR018022">
    <property type="entry name" value="IPT"/>
</dbReference>
<keyword evidence="15" id="KW-1185">Reference proteome</keyword>
<comment type="similarity">
    <text evidence="2">Belongs to the IPP transferase family.</text>
</comment>
<dbReference type="Pfam" id="PF01715">
    <property type="entry name" value="IPPT"/>
    <property type="match status" value="2"/>
</dbReference>
<comment type="catalytic activity">
    <reaction evidence="10">
        <text>dimethylallyl diphosphate + ATP = N(6)-(dimethylallyl)adenosine 5'-triphosphate + diphosphate</text>
        <dbReference type="Rhea" id="RHEA:36331"/>
        <dbReference type="ChEBI" id="CHEBI:30616"/>
        <dbReference type="ChEBI" id="CHEBI:33019"/>
        <dbReference type="ChEBI" id="CHEBI:57623"/>
        <dbReference type="ChEBI" id="CHEBI:73532"/>
        <dbReference type="EC" id="2.5.1.112"/>
    </reaction>
</comment>
<keyword evidence="4" id="KW-0934">Plastid</keyword>
<dbReference type="FunFam" id="3.40.50.300:FF:000816">
    <property type="entry name" value="Adenylate isopentenyltransferase 5, chloroplastic"/>
    <property type="match status" value="1"/>
</dbReference>
<dbReference type="Proteomes" id="UP000238479">
    <property type="component" value="Chromosome 4"/>
</dbReference>
<keyword evidence="3" id="KW-0150">Chloroplast</keyword>
<dbReference type="EMBL" id="PDCK01000042">
    <property type="protein sequence ID" value="PRQ38839.1"/>
    <property type="molecule type" value="Genomic_DNA"/>
</dbReference>
<evidence type="ECO:0000256" key="7">
    <source>
        <dbReference type="ARBA" id="ARBA00022741"/>
    </source>
</evidence>
<evidence type="ECO:0000256" key="4">
    <source>
        <dbReference type="ARBA" id="ARBA00022640"/>
    </source>
</evidence>
<evidence type="ECO:0000256" key="5">
    <source>
        <dbReference type="ARBA" id="ARBA00022679"/>
    </source>
</evidence>
<comment type="function">
    <text evidence="12">Involved in cytokinin biosynthesis. Catalyzes the transfer of an isopentenyl group from dimethylallyl diphosphate (DMAPP) to ATP and ADP.</text>
</comment>
<keyword evidence="5 14" id="KW-0808">Transferase</keyword>
<evidence type="ECO:0000256" key="6">
    <source>
        <dbReference type="ARBA" id="ARBA00022712"/>
    </source>
</evidence>
<evidence type="ECO:0000256" key="13">
    <source>
        <dbReference type="ARBA" id="ARBA00066838"/>
    </source>
</evidence>
<evidence type="ECO:0000313" key="15">
    <source>
        <dbReference type="Proteomes" id="UP000238479"/>
    </source>
</evidence>
<comment type="catalytic activity">
    <reaction evidence="11">
        <text>dimethylallyl diphosphate + ADP = N(6)-(dimethylallyl)adenosine 5'-diphosphate + diphosphate</text>
        <dbReference type="Rhea" id="RHEA:36327"/>
        <dbReference type="ChEBI" id="CHEBI:33019"/>
        <dbReference type="ChEBI" id="CHEBI:57623"/>
        <dbReference type="ChEBI" id="CHEBI:73533"/>
        <dbReference type="ChEBI" id="CHEBI:456216"/>
        <dbReference type="EC" id="2.5.1.112"/>
    </reaction>
</comment>
<dbReference type="FunFam" id="1.10.287.890:FF:000002">
    <property type="entry name" value="Adenylate isopentenyltransferase 5, chloroplastic"/>
    <property type="match status" value="1"/>
</dbReference>
<dbReference type="SUPFAM" id="SSF52540">
    <property type="entry name" value="P-loop containing nucleoside triphosphate hydrolases"/>
    <property type="match status" value="1"/>
</dbReference>
<evidence type="ECO:0000256" key="9">
    <source>
        <dbReference type="ARBA" id="ARBA00022946"/>
    </source>
</evidence>
<protein>
    <recommendedName>
        <fullName evidence="13">adenylate dimethylallyltransferase (ADP/ATP-dependent)</fullName>
        <ecNumber evidence="13">2.5.1.112</ecNumber>
    </recommendedName>
</protein>
<keyword evidence="7" id="KW-0547">Nucleotide-binding</keyword>
<accession>A0A2P6QXK2</accession>
<reference evidence="14 15" key="1">
    <citation type="journal article" date="2018" name="Nat. Genet.">
        <title>The Rosa genome provides new insights in the design of modern roses.</title>
        <authorList>
            <person name="Bendahmane M."/>
        </authorList>
    </citation>
    <scope>NUCLEOTIDE SEQUENCE [LARGE SCALE GENOMIC DNA]</scope>
    <source>
        <strain evidence="15">cv. Old Blush</strain>
    </source>
</reference>
<dbReference type="GO" id="GO:0006400">
    <property type="term" value="P:tRNA modification"/>
    <property type="evidence" value="ECO:0007669"/>
    <property type="project" value="TreeGrafter"/>
</dbReference>
<evidence type="ECO:0000256" key="2">
    <source>
        <dbReference type="ARBA" id="ARBA00005842"/>
    </source>
</evidence>
<keyword evidence="8" id="KW-0067">ATP-binding</keyword>
<name>A0A2P6QXK2_ROSCH</name>